<dbReference type="Proteomes" id="UP001597145">
    <property type="component" value="Unassembled WGS sequence"/>
</dbReference>
<accession>A0ABW4FDF7</accession>
<dbReference type="SUPFAM" id="SSF53756">
    <property type="entry name" value="UDP-Glycosyltransferase/glycogen phosphorylase"/>
    <property type="match status" value="1"/>
</dbReference>
<feature type="domain" description="Glycosyl transferase family 1" evidence="2">
    <location>
        <begin position="215"/>
        <end position="292"/>
    </location>
</feature>
<dbReference type="PANTHER" id="PTHR46401">
    <property type="entry name" value="GLYCOSYLTRANSFERASE WBBK-RELATED"/>
    <property type="match status" value="1"/>
</dbReference>
<keyword evidence="3" id="KW-0328">Glycosyltransferase</keyword>
<keyword evidence="4" id="KW-1185">Reference proteome</keyword>
<dbReference type="PANTHER" id="PTHR46401:SF2">
    <property type="entry name" value="GLYCOSYLTRANSFERASE WBBK-RELATED"/>
    <property type="match status" value="1"/>
</dbReference>
<organism evidence="3 4">
    <name type="scientific">Pseudonocardia aurantiaca</name>
    <dbReference type="NCBI Taxonomy" id="75290"/>
    <lineage>
        <taxon>Bacteria</taxon>
        <taxon>Bacillati</taxon>
        <taxon>Actinomycetota</taxon>
        <taxon>Actinomycetes</taxon>
        <taxon>Pseudonocardiales</taxon>
        <taxon>Pseudonocardiaceae</taxon>
        <taxon>Pseudonocardia</taxon>
    </lineage>
</organism>
<sequence length="369" mass="39850">MSNLFGQRAALVSYRLGMADGVSITAAQFATALRHIGMRVRMVAGDGEPDVRVPGLALDAARPPTQRSLRAALDDVDWVIADNVCSLPMNQAAGEAVAEYLRGRQAVLRHHDLPWERKRYADITTWPPDDPAWRHVTVNELARQSLMAERGIAATTVYHGFAEHPCPQRRDEVRGLLGVGDGLLVLQPTRAIPRKNAHLGLAIAEALGATFWLTGPAEDGYADELAMLLAGARVPVRRRLPDGVDMAAAYAACDAVVLPSSWEGFGLPLIESAMHRKPIAVGDFPVARELAGFGFRWFPVDDPGPLRDWLAAPDPALLDQNEDIAGTHFGIDALALRLELLLSAPRMCHHAPTVRDAAGGAPECDCLTA</sequence>
<proteinExistence type="predicted"/>
<dbReference type="GO" id="GO:0016757">
    <property type="term" value="F:glycosyltransferase activity"/>
    <property type="evidence" value="ECO:0007669"/>
    <property type="project" value="UniProtKB-KW"/>
</dbReference>
<evidence type="ECO:0000259" key="2">
    <source>
        <dbReference type="Pfam" id="PF00534"/>
    </source>
</evidence>
<keyword evidence="1 3" id="KW-0808">Transferase</keyword>
<dbReference type="EC" id="2.4.-.-" evidence="3"/>
<dbReference type="Gene3D" id="3.40.50.2000">
    <property type="entry name" value="Glycogen Phosphorylase B"/>
    <property type="match status" value="1"/>
</dbReference>
<gene>
    <name evidence="3" type="ORF">ACFSCY_01770</name>
</gene>
<dbReference type="Pfam" id="PF00534">
    <property type="entry name" value="Glycos_transf_1"/>
    <property type="match status" value="1"/>
</dbReference>
<reference evidence="4" key="1">
    <citation type="journal article" date="2019" name="Int. J. Syst. Evol. Microbiol.">
        <title>The Global Catalogue of Microorganisms (GCM) 10K type strain sequencing project: providing services to taxonomists for standard genome sequencing and annotation.</title>
        <authorList>
            <consortium name="The Broad Institute Genomics Platform"/>
            <consortium name="The Broad Institute Genome Sequencing Center for Infectious Disease"/>
            <person name="Wu L."/>
            <person name="Ma J."/>
        </authorList>
    </citation>
    <scope>NUCLEOTIDE SEQUENCE [LARGE SCALE GENOMIC DNA]</scope>
    <source>
        <strain evidence="4">JCM 12165</strain>
    </source>
</reference>
<name>A0ABW4FDF7_9PSEU</name>
<protein>
    <submittedName>
        <fullName evidence="3">Glycosyltransferase</fullName>
        <ecNumber evidence="3">2.4.-.-</ecNumber>
    </submittedName>
</protein>
<comment type="caution">
    <text evidence="3">The sequence shown here is derived from an EMBL/GenBank/DDBJ whole genome shotgun (WGS) entry which is preliminary data.</text>
</comment>
<evidence type="ECO:0000256" key="1">
    <source>
        <dbReference type="ARBA" id="ARBA00022679"/>
    </source>
</evidence>
<evidence type="ECO:0000313" key="4">
    <source>
        <dbReference type="Proteomes" id="UP001597145"/>
    </source>
</evidence>
<dbReference type="RefSeq" id="WP_343972459.1">
    <property type="nucleotide sequence ID" value="NZ_BAAAJG010000003.1"/>
</dbReference>
<evidence type="ECO:0000313" key="3">
    <source>
        <dbReference type="EMBL" id="MFD1528163.1"/>
    </source>
</evidence>
<dbReference type="InterPro" id="IPR001296">
    <property type="entry name" value="Glyco_trans_1"/>
</dbReference>
<dbReference type="EMBL" id="JBHUCP010000001">
    <property type="protein sequence ID" value="MFD1528163.1"/>
    <property type="molecule type" value="Genomic_DNA"/>
</dbReference>